<gene>
    <name evidence="1" type="ORF">Tcan_00195</name>
</gene>
<feature type="non-terminal residue" evidence="1">
    <location>
        <position position="1"/>
    </location>
</feature>
<evidence type="ECO:0000313" key="1">
    <source>
        <dbReference type="EMBL" id="KHN85468.1"/>
    </source>
</evidence>
<comment type="caution">
    <text evidence="1">The sequence shown here is derived from an EMBL/GenBank/DDBJ whole genome shotgun (WGS) entry which is preliminary data.</text>
</comment>
<dbReference type="Proteomes" id="UP000031036">
    <property type="component" value="Unassembled WGS sequence"/>
</dbReference>
<protein>
    <submittedName>
        <fullName evidence="1">Uncharacterized protein</fullName>
    </submittedName>
</protein>
<sequence length="110" mass="12606">SDDVFIGDYPELIKEISPPEVSARVFKNDPKFCPSPWMVVSYRRNRAQFGRGLRGGGGKRCSSEQQEQFRFRSFTVVLPHHVDARVTKRLSFDTYVMCDTGLLGTVYDVR</sequence>
<dbReference type="AlphaFoldDB" id="A0A0B2VUV5"/>
<accession>A0A0B2VUV5</accession>
<feature type="non-terminal residue" evidence="1">
    <location>
        <position position="110"/>
    </location>
</feature>
<keyword evidence="2" id="KW-1185">Reference proteome</keyword>
<proteinExistence type="predicted"/>
<name>A0A0B2VUV5_TOXCA</name>
<organism evidence="1 2">
    <name type="scientific">Toxocara canis</name>
    <name type="common">Canine roundworm</name>
    <dbReference type="NCBI Taxonomy" id="6265"/>
    <lineage>
        <taxon>Eukaryota</taxon>
        <taxon>Metazoa</taxon>
        <taxon>Ecdysozoa</taxon>
        <taxon>Nematoda</taxon>
        <taxon>Chromadorea</taxon>
        <taxon>Rhabditida</taxon>
        <taxon>Spirurina</taxon>
        <taxon>Ascaridomorpha</taxon>
        <taxon>Ascaridoidea</taxon>
        <taxon>Toxocaridae</taxon>
        <taxon>Toxocara</taxon>
    </lineage>
</organism>
<evidence type="ECO:0000313" key="2">
    <source>
        <dbReference type="Proteomes" id="UP000031036"/>
    </source>
</evidence>
<reference evidence="1 2" key="1">
    <citation type="submission" date="2014-11" db="EMBL/GenBank/DDBJ databases">
        <title>Genetic blueprint of the zoonotic pathogen Toxocara canis.</title>
        <authorList>
            <person name="Zhu X.-Q."/>
            <person name="Korhonen P.K."/>
            <person name="Cai H."/>
            <person name="Young N.D."/>
            <person name="Nejsum P."/>
            <person name="von Samson-Himmelstjerna G."/>
            <person name="Boag P.R."/>
            <person name="Tan P."/>
            <person name="Li Q."/>
            <person name="Min J."/>
            <person name="Yang Y."/>
            <person name="Wang X."/>
            <person name="Fang X."/>
            <person name="Hall R.S."/>
            <person name="Hofmann A."/>
            <person name="Sternberg P.W."/>
            <person name="Jex A.R."/>
            <person name="Gasser R.B."/>
        </authorList>
    </citation>
    <scope>NUCLEOTIDE SEQUENCE [LARGE SCALE GENOMIC DNA]</scope>
    <source>
        <strain evidence="1">PN_DK_2014</strain>
    </source>
</reference>
<dbReference type="EMBL" id="JPKZ01000782">
    <property type="protein sequence ID" value="KHN85468.1"/>
    <property type="molecule type" value="Genomic_DNA"/>
</dbReference>